<dbReference type="InterPro" id="IPR020818">
    <property type="entry name" value="Chaperonin_GroES"/>
</dbReference>
<evidence type="ECO:0000313" key="6">
    <source>
        <dbReference type="Proteomes" id="UP000240357"/>
    </source>
</evidence>
<dbReference type="PANTHER" id="PTHR10772:SF58">
    <property type="entry name" value="CO-CHAPERONIN GROES"/>
    <property type="match status" value="1"/>
</dbReference>
<keyword evidence="3" id="KW-0963">Cytoplasm</keyword>
<accession>A0A2T2YCC9</accession>
<keyword evidence="6" id="KW-1185">Reference proteome</keyword>
<evidence type="ECO:0000313" key="5">
    <source>
        <dbReference type="EMBL" id="PSR53167.1"/>
    </source>
</evidence>
<dbReference type="NCBIfam" id="NF001531">
    <property type="entry name" value="PRK00364.2-2"/>
    <property type="match status" value="1"/>
</dbReference>
<dbReference type="AlphaFoldDB" id="A0A2T2YCC9"/>
<dbReference type="PRINTS" id="PR00297">
    <property type="entry name" value="CHAPERONIN10"/>
</dbReference>
<dbReference type="NCBIfam" id="NF001534">
    <property type="entry name" value="PRK00364.2-5"/>
    <property type="match status" value="1"/>
</dbReference>
<dbReference type="NCBIfam" id="NF001533">
    <property type="entry name" value="PRK00364.2-4"/>
    <property type="match status" value="1"/>
</dbReference>
<dbReference type="Proteomes" id="UP000240357">
    <property type="component" value="Unassembled WGS sequence"/>
</dbReference>
<comment type="caution">
    <text evidence="5">The sequence shown here is derived from an EMBL/GenBank/DDBJ whole genome shotgun (WGS) entry which is preliminary data.</text>
</comment>
<dbReference type="CDD" id="cd00320">
    <property type="entry name" value="cpn10"/>
    <property type="match status" value="1"/>
</dbReference>
<organism evidence="5 6">
    <name type="scientific">Adhaeribacter arboris</name>
    <dbReference type="NCBI Taxonomy" id="2072846"/>
    <lineage>
        <taxon>Bacteria</taxon>
        <taxon>Pseudomonadati</taxon>
        <taxon>Bacteroidota</taxon>
        <taxon>Cytophagia</taxon>
        <taxon>Cytophagales</taxon>
        <taxon>Hymenobacteraceae</taxon>
        <taxon>Adhaeribacter</taxon>
    </lineage>
</organism>
<comment type="subcellular location">
    <subcellularLocation>
        <location evidence="3">Cytoplasm</location>
    </subcellularLocation>
</comment>
<evidence type="ECO:0000256" key="1">
    <source>
        <dbReference type="ARBA" id="ARBA00006975"/>
    </source>
</evidence>
<dbReference type="HAMAP" id="MF_00580">
    <property type="entry name" value="CH10"/>
    <property type="match status" value="1"/>
</dbReference>
<dbReference type="GO" id="GO:0051082">
    <property type="term" value="F:unfolded protein binding"/>
    <property type="evidence" value="ECO:0007669"/>
    <property type="project" value="TreeGrafter"/>
</dbReference>
<dbReference type="OrthoDB" id="9806791at2"/>
<dbReference type="GO" id="GO:0005737">
    <property type="term" value="C:cytoplasm"/>
    <property type="evidence" value="ECO:0007669"/>
    <property type="project" value="UniProtKB-SubCell"/>
</dbReference>
<dbReference type="RefSeq" id="WP_106927524.1">
    <property type="nucleotide sequence ID" value="NZ_PYFT01000001.1"/>
</dbReference>
<keyword evidence="2 3" id="KW-0143">Chaperone</keyword>
<evidence type="ECO:0000256" key="3">
    <source>
        <dbReference type="HAMAP-Rule" id="MF_00580"/>
    </source>
</evidence>
<dbReference type="GO" id="GO:0046872">
    <property type="term" value="F:metal ion binding"/>
    <property type="evidence" value="ECO:0007669"/>
    <property type="project" value="TreeGrafter"/>
</dbReference>
<evidence type="ECO:0000256" key="2">
    <source>
        <dbReference type="ARBA" id="ARBA00023186"/>
    </source>
</evidence>
<dbReference type="EMBL" id="PYFT01000001">
    <property type="protein sequence ID" value="PSR53167.1"/>
    <property type="molecule type" value="Genomic_DNA"/>
</dbReference>
<dbReference type="SUPFAM" id="SSF50129">
    <property type="entry name" value="GroES-like"/>
    <property type="match status" value="1"/>
</dbReference>
<comment type="subunit">
    <text evidence="3">Heptamer of 7 subunits arranged in a ring. Interacts with the chaperonin GroEL.</text>
</comment>
<dbReference type="GO" id="GO:0005524">
    <property type="term" value="F:ATP binding"/>
    <property type="evidence" value="ECO:0007669"/>
    <property type="project" value="InterPro"/>
</dbReference>
<protein>
    <recommendedName>
        <fullName evidence="3">Co-chaperonin GroES</fullName>
    </recommendedName>
    <alternativeName>
        <fullName evidence="3">10 kDa chaperonin</fullName>
    </alternativeName>
    <alternativeName>
        <fullName evidence="3">Chaperonin-10</fullName>
        <shortName evidence="3">Cpn10</shortName>
    </alternativeName>
</protein>
<proteinExistence type="inferred from homology"/>
<sequence length="96" mass="10308">MAINIKPLADRVIVAPAAAEEKTKSGIIIPDTAKEKPQRGEIVAVGEGKVSEQGVLVKPQLQVGDQVLYGKYAGTEITIEGQDYLIMRESDIFAVV</sequence>
<dbReference type="InterPro" id="IPR011032">
    <property type="entry name" value="GroES-like_sf"/>
</dbReference>
<dbReference type="Pfam" id="PF00166">
    <property type="entry name" value="Cpn10"/>
    <property type="match status" value="1"/>
</dbReference>
<reference evidence="5 6" key="1">
    <citation type="submission" date="2018-03" db="EMBL/GenBank/DDBJ databases">
        <title>Adhaeribacter sp. HMF7605 Genome sequencing and assembly.</title>
        <authorList>
            <person name="Kang H."/>
            <person name="Kang J."/>
            <person name="Cha I."/>
            <person name="Kim H."/>
            <person name="Joh K."/>
        </authorList>
    </citation>
    <scope>NUCLEOTIDE SEQUENCE [LARGE SCALE GENOMIC DNA]</scope>
    <source>
        <strain evidence="5 6">HMF7605</strain>
    </source>
</reference>
<dbReference type="GO" id="GO:0044183">
    <property type="term" value="F:protein folding chaperone"/>
    <property type="evidence" value="ECO:0007669"/>
    <property type="project" value="InterPro"/>
</dbReference>
<evidence type="ECO:0000256" key="4">
    <source>
        <dbReference type="RuleBase" id="RU000535"/>
    </source>
</evidence>
<dbReference type="Gene3D" id="2.30.33.40">
    <property type="entry name" value="GroES chaperonin"/>
    <property type="match status" value="1"/>
</dbReference>
<dbReference type="NCBIfam" id="NF001527">
    <property type="entry name" value="PRK00364.1-2"/>
    <property type="match status" value="1"/>
</dbReference>
<dbReference type="PANTHER" id="PTHR10772">
    <property type="entry name" value="10 KDA HEAT SHOCK PROTEIN"/>
    <property type="match status" value="1"/>
</dbReference>
<dbReference type="InterPro" id="IPR037124">
    <property type="entry name" value="Chaperonin_GroES_sf"/>
</dbReference>
<gene>
    <name evidence="3" type="primary">groES</name>
    <name evidence="3" type="synonym">groS</name>
    <name evidence="5" type="ORF">AHMF7605_06300</name>
</gene>
<dbReference type="FunFam" id="2.30.33.40:FF:000001">
    <property type="entry name" value="10 kDa chaperonin"/>
    <property type="match status" value="1"/>
</dbReference>
<comment type="function">
    <text evidence="3 4">Together with the chaperonin GroEL, plays an essential role in assisting protein folding. The GroEL-GroES system forms a nano-cage that allows encapsulation of the non-native substrate proteins and provides a physical environment optimized to promote and accelerate protein folding. GroES binds to the apical surface of the GroEL ring, thereby capping the opening of the GroEL channel.</text>
</comment>
<name>A0A2T2YCC9_9BACT</name>
<dbReference type="SMART" id="SM00883">
    <property type="entry name" value="Cpn10"/>
    <property type="match status" value="1"/>
</dbReference>
<comment type="similarity">
    <text evidence="1 3 4">Belongs to the GroES chaperonin family.</text>
</comment>
<dbReference type="GO" id="GO:0051087">
    <property type="term" value="F:protein-folding chaperone binding"/>
    <property type="evidence" value="ECO:0007669"/>
    <property type="project" value="TreeGrafter"/>
</dbReference>